<sequence>MLIQGIEDRIRNLKGNIGIYYHDINTDKYFSTGNTDIFLAAGIIKIPILIEAFHQIDKGIISRNDIVKIKNEDKIPSCGALSYLHNGIEVTIEDMCNLMIIISDNTATNILIKLLGMDNINKRMQELDYKNTVINRLLFDEAAIKQKYENYYSLREVADMMYKIYKRQLISEKASMEMEKIMIEQQRNQIIPYYFDETIKVAHKTGEDNNIIHDIGIVLSDNPFILCMGANNVDVRKAESAMRDIALICYNSSNQNTDNHFKSSI</sequence>
<dbReference type="Proteomes" id="UP000749471">
    <property type="component" value="Unassembled WGS sequence"/>
</dbReference>
<reference evidence="2 3" key="1">
    <citation type="submission" date="2021-06" db="EMBL/GenBank/DDBJ databases">
        <authorList>
            <person name="Sun Q."/>
            <person name="Li D."/>
        </authorList>
    </citation>
    <scope>NUCLEOTIDE SEQUENCE [LARGE SCALE GENOMIC DNA]</scope>
    <source>
        <strain evidence="2 3">MSJ-40</strain>
    </source>
</reference>
<dbReference type="PANTHER" id="PTHR35333">
    <property type="entry name" value="BETA-LACTAMASE"/>
    <property type="match status" value="1"/>
</dbReference>
<evidence type="ECO:0000313" key="2">
    <source>
        <dbReference type="EMBL" id="MBU5439429.1"/>
    </source>
</evidence>
<keyword evidence="2" id="KW-0378">Hydrolase</keyword>
<keyword evidence="3" id="KW-1185">Reference proteome</keyword>
<evidence type="ECO:0000259" key="1">
    <source>
        <dbReference type="Pfam" id="PF13354"/>
    </source>
</evidence>
<dbReference type="EMBL" id="JAHLPM010000015">
    <property type="protein sequence ID" value="MBU5439429.1"/>
    <property type="molecule type" value="Genomic_DNA"/>
</dbReference>
<dbReference type="GO" id="GO:0016787">
    <property type="term" value="F:hydrolase activity"/>
    <property type="evidence" value="ECO:0007669"/>
    <property type="project" value="UniProtKB-KW"/>
</dbReference>
<dbReference type="InterPro" id="IPR000871">
    <property type="entry name" value="Beta-lactam_class-A"/>
</dbReference>
<dbReference type="RefSeq" id="WP_216521138.1">
    <property type="nucleotide sequence ID" value="NZ_JAHLPM010000015.1"/>
</dbReference>
<dbReference type="Pfam" id="PF13354">
    <property type="entry name" value="Beta-lactamase2"/>
    <property type="match status" value="1"/>
</dbReference>
<organism evidence="2 3">
    <name type="scientific">Tissierella simiarum</name>
    <dbReference type="NCBI Taxonomy" id="2841534"/>
    <lineage>
        <taxon>Bacteria</taxon>
        <taxon>Bacillati</taxon>
        <taxon>Bacillota</taxon>
        <taxon>Tissierellia</taxon>
        <taxon>Tissierellales</taxon>
        <taxon>Tissierellaceae</taxon>
        <taxon>Tissierella</taxon>
    </lineage>
</organism>
<comment type="caution">
    <text evidence="2">The sequence shown here is derived from an EMBL/GenBank/DDBJ whole genome shotgun (WGS) entry which is preliminary data.</text>
</comment>
<accession>A0ABS6E9J1</accession>
<feature type="domain" description="Beta-lactamase class A catalytic" evidence="1">
    <location>
        <begin position="18"/>
        <end position="228"/>
    </location>
</feature>
<gene>
    <name evidence="2" type="ORF">KQI42_15535</name>
</gene>
<dbReference type="PANTHER" id="PTHR35333:SF3">
    <property type="entry name" value="BETA-LACTAMASE-TYPE TRANSPEPTIDASE FOLD CONTAINING PROTEIN"/>
    <property type="match status" value="1"/>
</dbReference>
<proteinExistence type="predicted"/>
<dbReference type="InterPro" id="IPR045155">
    <property type="entry name" value="Beta-lactam_cat"/>
</dbReference>
<evidence type="ECO:0000313" key="3">
    <source>
        <dbReference type="Proteomes" id="UP000749471"/>
    </source>
</evidence>
<protein>
    <submittedName>
        <fullName evidence="2">Class A beta-lactamase-related serine hydrolase</fullName>
    </submittedName>
</protein>
<name>A0ABS6E9J1_9FIRM</name>